<reference evidence="1" key="1">
    <citation type="submission" date="2023-03" db="EMBL/GenBank/DDBJ databases">
        <authorList>
            <person name="Julca I."/>
        </authorList>
    </citation>
    <scope>NUCLEOTIDE SEQUENCE</scope>
</reference>
<dbReference type="InterPro" id="IPR036047">
    <property type="entry name" value="F-box-like_dom_sf"/>
</dbReference>
<proteinExistence type="predicted"/>
<dbReference type="InterPro" id="IPR053772">
    <property type="entry name" value="At1g61320/At1g61330-like"/>
</dbReference>
<keyword evidence="2" id="KW-1185">Reference proteome</keyword>
<dbReference type="SUPFAM" id="SSF81383">
    <property type="entry name" value="F-box domain"/>
    <property type="match status" value="1"/>
</dbReference>
<gene>
    <name evidence="1" type="ORF">OLC1_LOCUS24740</name>
</gene>
<dbReference type="EMBL" id="OX459126">
    <property type="protein sequence ID" value="CAI9118979.1"/>
    <property type="molecule type" value="Genomic_DNA"/>
</dbReference>
<protein>
    <submittedName>
        <fullName evidence="1">OLC1v1020626C1</fullName>
    </submittedName>
</protein>
<dbReference type="Proteomes" id="UP001161247">
    <property type="component" value="Chromosome 9"/>
</dbReference>
<sequence length="391" mass="45102">MVSATEEETTGFGWFPEEIIHQILSFLSEDGKKKARDLSKEWFDAFRTYPKLSFNGINQQDFNNTLARHNFGRVSFPYRLEITMEFKNNDEDAANMDKWLKIALENGVRELKMNLSSFCDDLSEVKLINVPRLRELHIYHLKHSIHRDYDLKVEIDAPNSFQPYINLQRLTLEGTTIVTERFFMVKFPHLRSLVIPSFKDFARENLTSNSLEKLEFKPSNDLPVQKLEVDSPNLFSFHLCLLYVDIFPKVSFMSLVQPHIKSEVSLWYASDMDNCCFLMMEEMLSSLVPSRISLHIDIESDFDLDESESLEESFTGFAASFLVCYPEIVTLRIVMNERASRVVGCLQRKLEDAESGPGEGIQGVSCSQGWEKMPGKAARLDEFIKCCMQGM</sequence>
<dbReference type="AlphaFoldDB" id="A0AAV1EH60"/>
<name>A0AAV1EH60_OLDCO</name>
<evidence type="ECO:0000313" key="1">
    <source>
        <dbReference type="EMBL" id="CAI9118979.1"/>
    </source>
</evidence>
<dbReference type="PANTHER" id="PTHR34145:SF69">
    <property type="entry name" value="FBD DOMAIN-CONTAINING PROTEIN"/>
    <property type="match status" value="1"/>
</dbReference>
<accession>A0AAV1EH60</accession>
<evidence type="ECO:0000313" key="2">
    <source>
        <dbReference type="Proteomes" id="UP001161247"/>
    </source>
</evidence>
<dbReference type="PANTHER" id="PTHR34145">
    <property type="entry name" value="OS02G0105600 PROTEIN"/>
    <property type="match status" value="1"/>
</dbReference>
<organism evidence="1 2">
    <name type="scientific">Oldenlandia corymbosa var. corymbosa</name>
    <dbReference type="NCBI Taxonomy" id="529605"/>
    <lineage>
        <taxon>Eukaryota</taxon>
        <taxon>Viridiplantae</taxon>
        <taxon>Streptophyta</taxon>
        <taxon>Embryophyta</taxon>
        <taxon>Tracheophyta</taxon>
        <taxon>Spermatophyta</taxon>
        <taxon>Magnoliopsida</taxon>
        <taxon>eudicotyledons</taxon>
        <taxon>Gunneridae</taxon>
        <taxon>Pentapetalae</taxon>
        <taxon>asterids</taxon>
        <taxon>lamiids</taxon>
        <taxon>Gentianales</taxon>
        <taxon>Rubiaceae</taxon>
        <taxon>Rubioideae</taxon>
        <taxon>Spermacoceae</taxon>
        <taxon>Hedyotis-Oldenlandia complex</taxon>
        <taxon>Oldenlandia</taxon>
    </lineage>
</organism>